<protein>
    <submittedName>
        <fullName evidence="1">Uncharacterized protein</fullName>
    </submittedName>
</protein>
<proteinExistence type="predicted"/>
<accession>A0A7S2FMU7</accession>
<organism evidence="1">
    <name type="scientific">Haptolina brevifila</name>
    <dbReference type="NCBI Taxonomy" id="156173"/>
    <lineage>
        <taxon>Eukaryota</taxon>
        <taxon>Haptista</taxon>
        <taxon>Haptophyta</taxon>
        <taxon>Prymnesiophyceae</taxon>
        <taxon>Prymnesiales</taxon>
        <taxon>Prymnesiaceae</taxon>
        <taxon>Haptolina</taxon>
    </lineage>
</organism>
<dbReference type="AlphaFoldDB" id="A0A7S2FMU7"/>
<name>A0A7S2FMU7_9EUKA</name>
<sequence>MNASKKFVTFIGDRTMNYVLRVAGGYSLVQVLAQDLGLKSGLNQRNIVQHPLIQFVMLWGGAFSLTSYRSEGMISVLLYFCLKYNVSGGETAAICFEDV</sequence>
<gene>
    <name evidence="1" type="ORF">CBRE1094_LOCUS2621</name>
</gene>
<reference evidence="1" key="1">
    <citation type="submission" date="2021-01" db="EMBL/GenBank/DDBJ databases">
        <authorList>
            <person name="Corre E."/>
            <person name="Pelletier E."/>
            <person name="Niang G."/>
            <person name="Scheremetjew M."/>
            <person name="Finn R."/>
            <person name="Kale V."/>
            <person name="Holt S."/>
            <person name="Cochrane G."/>
            <person name="Meng A."/>
            <person name="Brown T."/>
            <person name="Cohen L."/>
        </authorList>
    </citation>
    <scope>NUCLEOTIDE SEQUENCE</scope>
    <source>
        <strain evidence="1">UTEX LB 985</strain>
    </source>
</reference>
<dbReference type="EMBL" id="HBGU01004878">
    <property type="protein sequence ID" value="CAD9401028.1"/>
    <property type="molecule type" value="Transcribed_RNA"/>
</dbReference>
<evidence type="ECO:0000313" key="1">
    <source>
        <dbReference type="EMBL" id="CAD9401028.1"/>
    </source>
</evidence>